<keyword evidence="2 6" id="KW-0678">Repressor</keyword>
<dbReference type="Gramene" id="Zm00001eb111540_T001">
    <property type="protein sequence ID" value="Zm00001eb111540_P001"/>
    <property type="gene ID" value="Zm00001eb111540"/>
</dbReference>
<reference evidence="10" key="2">
    <citation type="submission" date="2019-07" db="EMBL/GenBank/DDBJ databases">
        <authorList>
            <person name="Seetharam A."/>
            <person name="Woodhouse M."/>
            <person name="Cannon E."/>
        </authorList>
    </citation>
    <scope>NUCLEOTIDE SEQUENCE [LARGE SCALE GENOMIC DNA]</scope>
    <source>
        <strain evidence="10">cv. B73</strain>
    </source>
</reference>
<reference evidence="10" key="3">
    <citation type="submission" date="2021-05" db="UniProtKB">
        <authorList>
            <consortium name="EnsemblPlants"/>
        </authorList>
    </citation>
    <scope>IDENTIFICATION</scope>
    <source>
        <strain evidence="10">cv. B73</strain>
    </source>
</reference>
<dbReference type="OrthoDB" id="1928390at2759"/>
<evidence type="ECO:0000256" key="4">
    <source>
        <dbReference type="ARBA" id="ARBA00023163"/>
    </source>
</evidence>
<protein>
    <recommendedName>
        <fullName evidence="6">Transcription repressor</fullName>
    </recommendedName>
    <alternativeName>
        <fullName evidence="6">Ovate family protein</fullName>
    </alternativeName>
</protein>
<sequence>MNSWFHFHRLRRKRAGAGAIANAAAAEPPPPPPCSPNRASYYVPSRDRAVPRRPDNNPKLRDTQFPRSPQASDNVFDVVARSSPAPELKLRPILTRPPPRPDGGGGAAVSPTGRVRPPPGFHHAATPDRRRRNKAEEEACTRRASGLRQAYEGLVVVVESADPEEDFLESMAEMATANGVRSPRGLEELLACYLALNAADHHRAIVAAFRRAWMHLHLLRRCMHEHESCVVAD</sequence>
<dbReference type="EnsemblPlants" id="Zm00001eb111540_T001">
    <property type="protein sequence ID" value="Zm00001eb111540_P001"/>
    <property type="gene ID" value="Zm00001eb111540"/>
</dbReference>
<dbReference type="PaxDb" id="4577-GRMZM2G359116_P01"/>
<feature type="region of interest" description="Disordered" evidence="7">
    <location>
        <begin position="20"/>
        <end position="137"/>
    </location>
</feature>
<dbReference type="AlphaFoldDB" id="A0A1D6F4E5"/>
<feature type="compositionally biased region" description="Basic and acidic residues" evidence="7">
    <location>
        <begin position="45"/>
        <end position="64"/>
    </location>
</feature>
<evidence type="ECO:0000259" key="8">
    <source>
        <dbReference type="PROSITE" id="PS51754"/>
    </source>
</evidence>
<evidence type="ECO:0000256" key="5">
    <source>
        <dbReference type="ARBA" id="ARBA00023242"/>
    </source>
</evidence>
<comment type="function">
    <text evidence="6">Transcriptional repressor that regulates multiple aspects of plant growth and development.</text>
</comment>
<name>A0A1D6F4E5_MAIZE</name>
<dbReference type="Pfam" id="PF04844">
    <property type="entry name" value="Ovate"/>
    <property type="match status" value="1"/>
</dbReference>
<dbReference type="OMA" id="HESCVVA"/>
<dbReference type="InterPro" id="IPR038933">
    <property type="entry name" value="Ovate"/>
</dbReference>
<dbReference type="InterPro" id="IPR006458">
    <property type="entry name" value="Ovate_C"/>
</dbReference>
<dbReference type="PANTHER" id="PTHR33057">
    <property type="entry name" value="TRANSCRIPTION REPRESSOR OFP7-RELATED"/>
    <property type="match status" value="1"/>
</dbReference>
<dbReference type="GeneID" id="103649351"/>
<dbReference type="GO" id="GO:0005634">
    <property type="term" value="C:nucleus"/>
    <property type="evidence" value="ECO:0007669"/>
    <property type="project" value="UniProtKB-SubCell"/>
</dbReference>
<evidence type="ECO:0000256" key="6">
    <source>
        <dbReference type="RuleBase" id="RU367028"/>
    </source>
</evidence>
<evidence type="ECO:0000313" key="11">
    <source>
        <dbReference type="Proteomes" id="UP000007305"/>
    </source>
</evidence>
<accession>A0A1D6F4E5</accession>
<feature type="domain" description="OVATE" evidence="8">
    <location>
        <begin position="156"/>
        <end position="215"/>
    </location>
</feature>
<keyword evidence="4 6" id="KW-0804">Transcription</keyword>
<dbReference type="EMBL" id="CM007648">
    <property type="protein sequence ID" value="ONM26200.1"/>
    <property type="molecule type" value="Genomic_DNA"/>
</dbReference>
<dbReference type="Proteomes" id="UP000007305">
    <property type="component" value="Chromosome 2"/>
</dbReference>
<comment type="subcellular location">
    <subcellularLocation>
        <location evidence="1 6">Nucleus</location>
    </subcellularLocation>
</comment>
<evidence type="ECO:0000256" key="2">
    <source>
        <dbReference type="ARBA" id="ARBA00022491"/>
    </source>
</evidence>
<dbReference type="PANTHER" id="PTHR33057:SF224">
    <property type="entry name" value="TRANSCRIPTION REPRESSOR"/>
    <property type="match status" value="1"/>
</dbReference>
<organism evidence="10 11">
    <name type="scientific">Zea mays</name>
    <name type="common">Maize</name>
    <dbReference type="NCBI Taxonomy" id="4577"/>
    <lineage>
        <taxon>Eukaryota</taxon>
        <taxon>Viridiplantae</taxon>
        <taxon>Streptophyta</taxon>
        <taxon>Embryophyta</taxon>
        <taxon>Tracheophyta</taxon>
        <taxon>Spermatophyta</taxon>
        <taxon>Magnoliopsida</taxon>
        <taxon>Liliopsida</taxon>
        <taxon>Poales</taxon>
        <taxon>Poaceae</taxon>
        <taxon>PACMAD clade</taxon>
        <taxon>Panicoideae</taxon>
        <taxon>Andropogonodae</taxon>
        <taxon>Andropogoneae</taxon>
        <taxon>Tripsacinae</taxon>
        <taxon>Zea</taxon>
    </lineage>
</organism>
<dbReference type="RefSeq" id="XP_023157529.1">
    <property type="nucleotide sequence ID" value="XM_023301761.1"/>
</dbReference>
<gene>
    <name evidence="10" type="primary">LOC103649351</name>
    <name evidence="9" type="ORF">ZEAMMB73_Zm00001d007168</name>
</gene>
<evidence type="ECO:0000256" key="3">
    <source>
        <dbReference type="ARBA" id="ARBA00023015"/>
    </source>
</evidence>
<dbReference type="eggNOG" id="ENOG502R6C4">
    <property type="taxonomic scope" value="Eukaryota"/>
</dbReference>
<dbReference type="GO" id="GO:0045892">
    <property type="term" value="P:negative regulation of DNA-templated transcription"/>
    <property type="evidence" value="ECO:0007669"/>
    <property type="project" value="UniProtKB-UniRule"/>
</dbReference>
<proteinExistence type="predicted"/>
<keyword evidence="3 6" id="KW-0805">Transcription regulation</keyword>
<keyword evidence="5 6" id="KW-0539">Nucleus</keyword>
<evidence type="ECO:0000313" key="10">
    <source>
        <dbReference type="EnsemblPlants" id="Zm00001eb111540_P001"/>
    </source>
</evidence>
<evidence type="ECO:0000256" key="1">
    <source>
        <dbReference type="ARBA" id="ARBA00004123"/>
    </source>
</evidence>
<dbReference type="NCBIfam" id="TIGR01568">
    <property type="entry name" value="A_thal_3678"/>
    <property type="match status" value="1"/>
</dbReference>
<dbReference type="PROSITE" id="PS51754">
    <property type="entry name" value="OVATE"/>
    <property type="match status" value="1"/>
</dbReference>
<keyword evidence="11" id="KW-1185">Reference proteome</keyword>
<reference evidence="9 11" key="1">
    <citation type="submission" date="2015-12" db="EMBL/GenBank/DDBJ databases">
        <title>Update maize B73 reference genome by single molecule sequencing technologies.</title>
        <authorList>
            <consortium name="Maize Genome Sequencing Project"/>
            <person name="Ware D."/>
        </authorList>
    </citation>
    <scope>NUCLEOTIDE SEQUENCE [LARGE SCALE GENOMIC DNA]</scope>
    <source>
        <strain evidence="11">cv. B73</strain>
        <tissue evidence="9">Seedling</tissue>
    </source>
</reference>
<evidence type="ECO:0000256" key="7">
    <source>
        <dbReference type="SAM" id="MobiDB-lite"/>
    </source>
</evidence>
<evidence type="ECO:0000313" key="9">
    <source>
        <dbReference type="EMBL" id="ONM26200.1"/>
    </source>
</evidence>